<dbReference type="EMBL" id="JASJUS010000015">
    <property type="protein sequence ID" value="MDL2078214.1"/>
    <property type="molecule type" value="Genomic_DNA"/>
</dbReference>
<dbReference type="PANTHER" id="PTHR11709">
    <property type="entry name" value="MULTI-COPPER OXIDASE"/>
    <property type="match status" value="1"/>
</dbReference>
<dbReference type="PRINTS" id="PR00695">
    <property type="entry name" value="CUNO2RDTASE"/>
</dbReference>
<evidence type="ECO:0000259" key="15">
    <source>
        <dbReference type="Pfam" id="PF13473"/>
    </source>
</evidence>
<comment type="caution">
    <text evidence="16">The sequence shown here is derived from an EMBL/GenBank/DDBJ whole genome shotgun (WGS) entry which is preliminary data.</text>
</comment>
<protein>
    <recommendedName>
        <fullName evidence="6">Copper-containing nitrite reductase</fullName>
        <ecNumber evidence="5">1.7.2.1</ecNumber>
    </recommendedName>
</protein>
<organism evidence="16 17">
    <name type="scientific">Streptomyces fuscus</name>
    <dbReference type="NCBI Taxonomy" id="3048495"/>
    <lineage>
        <taxon>Bacteria</taxon>
        <taxon>Bacillati</taxon>
        <taxon>Actinomycetota</taxon>
        <taxon>Actinomycetes</taxon>
        <taxon>Kitasatosporales</taxon>
        <taxon>Streptomycetaceae</taxon>
        <taxon>Streptomyces</taxon>
    </lineage>
</organism>
<feature type="transmembrane region" description="Helical" evidence="13">
    <location>
        <begin position="285"/>
        <end position="308"/>
    </location>
</feature>
<dbReference type="RefSeq" id="WP_285433523.1">
    <property type="nucleotide sequence ID" value="NZ_JASJUS010000015.1"/>
</dbReference>
<reference evidence="16 17" key="1">
    <citation type="submission" date="2023-05" db="EMBL/GenBank/DDBJ databases">
        <title>Streptomyces fuscus sp. nov., a brown-black pigment producing actinomyces isolated from dry sand of Sea duck farm.</title>
        <authorList>
            <person name="Xie J."/>
            <person name="Shen N."/>
        </authorList>
    </citation>
    <scope>NUCLEOTIDE SEQUENCE [LARGE SCALE GENOMIC DNA]</scope>
    <source>
        <strain evidence="16 17">GXMU-J15</strain>
    </source>
</reference>
<evidence type="ECO:0000256" key="7">
    <source>
        <dbReference type="ARBA" id="ARBA00022723"/>
    </source>
</evidence>
<dbReference type="Gene3D" id="2.60.40.420">
    <property type="entry name" value="Cupredoxins - blue copper proteins"/>
    <property type="match status" value="3"/>
</dbReference>
<feature type="transmembrane region" description="Helical" evidence="13">
    <location>
        <begin position="154"/>
        <end position="176"/>
    </location>
</feature>
<feature type="region of interest" description="Disordered" evidence="12">
    <location>
        <begin position="578"/>
        <end position="614"/>
    </location>
</feature>
<dbReference type="InterPro" id="IPR045087">
    <property type="entry name" value="Cu-oxidase_fam"/>
</dbReference>
<evidence type="ECO:0000259" key="14">
    <source>
        <dbReference type="Pfam" id="PF07732"/>
    </source>
</evidence>
<dbReference type="InterPro" id="IPR028096">
    <property type="entry name" value="EfeO_Cupredoxin"/>
</dbReference>
<dbReference type="InterPro" id="IPR011707">
    <property type="entry name" value="Cu-oxidase-like_N"/>
</dbReference>
<dbReference type="SUPFAM" id="SSF49503">
    <property type="entry name" value="Cupredoxins"/>
    <property type="match status" value="3"/>
</dbReference>
<feature type="transmembrane region" description="Helical" evidence="13">
    <location>
        <begin position="25"/>
        <end position="51"/>
    </location>
</feature>
<keyword evidence="10" id="KW-0186">Copper</keyword>
<keyword evidence="9" id="KW-0560">Oxidoreductase</keyword>
<feature type="transmembrane region" description="Helical" evidence="13">
    <location>
        <begin position="394"/>
        <end position="416"/>
    </location>
</feature>
<evidence type="ECO:0000256" key="9">
    <source>
        <dbReference type="ARBA" id="ARBA00023002"/>
    </source>
</evidence>
<keyword evidence="13" id="KW-0812">Transmembrane</keyword>
<comment type="similarity">
    <text evidence="3">Belongs to the multicopper oxidase family.</text>
</comment>
<feature type="transmembrane region" description="Helical" evidence="13">
    <location>
        <begin position="227"/>
        <end position="247"/>
    </location>
</feature>
<dbReference type="InterPro" id="IPR001287">
    <property type="entry name" value="NO2-reductase_Cu"/>
</dbReference>
<keyword evidence="13" id="KW-1133">Transmembrane helix</keyword>
<feature type="transmembrane region" description="Helical" evidence="13">
    <location>
        <begin position="120"/>
        <end position="142"/>
    </location>
</feature>
<feature type="transmembrane region" description="Helical" evidence="13">
    <location>
        <begin position="253"/>
        <end position="273"/>
    </location>
</feature>
<dbReference type="CDD" id="cd11020">
    <property type="entry name" value="CuRO_1_CuNIR"/>
    <property type="match status" value="1"/>
</dbReference>
<evidence type="ECO:0000256" key="10">
    <source>
        <dbReference type="ARBA" id="ARBA00023008"/>
    </source>
</evidence>
<dbReference type="Proteomes" id="UP001241926">
    <property type="component" value="Unassembled WGS sequence"/>
</dbReference>
<name>A0ABT7J027_9ACTN</name>
<evidence type="ECO:0000256" key="4">
    <source>
        <dbReference type="ARBA" id="ARBA00011233"/>
    </source>
</evidence>
<feature type="compositionally biased region" description="Basic and acidic residues" evidence="12">
    <location>
        <begin position="584"/>
        <end position="605"/>
    </location>
</feature>
<keyword evidence="13" id="KW-0472">Membrane</keyword>
<gene>
    <name evidence="16" type="ORF">QNN03_17405</name>
</gene>
<evidence type="ECO:0000256" key="1">
    <source>
        <dbReference type="ARBA" id="ARBA00001960"/>
    </source>
</evidence>
<comment type="catalytic activity">
    <reaction evidence="11">
        <text>nitric oxide + Fe(III)-[cytochrome c] + H2O = Fe(II)-[cytochrome c] + nitrite + 2 H(+)</text>
        <dbReference type="Rhea" id="RHEA:15233"/>
        <dbReference type="Rhea" id="RHEA-COMP:10350"/>
        <dbReference type="Rhea" id="RHEA-COMP:14399"/>
        <dbReference type="ChEBI" id="CHEBI:15377"/>
        <dbReference type="ChEBI" id="CHEBI:15378"/>
        <dbReference type="ChEBI" id="CHEBI:16301"/>
        <dbReference type="ChEBI" id="CHEBI:16480"/>
        <dbReference type="ChEBI" id="CHEBI:29033"/>
        <dbReference type="ChEBI" id="CHEBI:29034"/>
        <dbReference type="EC" id="1.7.2.1"/>
    </reaction>
</comment>
<dbReference type="Pfam" id="PF13473">
    <property type="entry name" value="Cupredoxin_1"/>
    <property type="match status" value="1"/>
</dbReference>
<evidence type="ECO:0000256" key="2">
    <source>
        <dbReference type="ARBA" id="ARBA00001973"/>
    </source>
</evidence>
<proteinExistence type="inferred from homology"/>
<feature type="transmembrane region" description="Helical" evidence="13">
    <location>
        <begin position="328"/>
        <end position="349"/>
    </location>
</feature>
<evidence type="ECO:0000256" key="3">
    <source>
        <dbReference type="ARBA" id="ARBA00010609"/>
    </source>
</evidence>
<dbReference type="InterPro" id="IPR008972">
    <property type="entry name" value="Cupredoxin"/>
</dbReference>
<evidence type="ECO:0000256" key="6">
    <source>
        <dbReference type="ARBA" id="ARBA00017290"/>
    </source>
</evidence>
<feature type="transmembrane region" description="Helical" evidence="13">
    <location>
        <begin position="370"/>
        <end position="388"/>
    </location>
</feature>
<accession>A0ABT7J027</accession>
<dbReference type="CDD" id="cd04208">
    <property type="entry name" value="CuRO_2_CuNIR"/>
    <property type="match status" value="1"/>
</dbReference>
<feature type="transmembrane region" description="Helical" evidence="13">
    <location>
        <begin position="57"/>
        <end position="83"/>
    </location>
</feature>
<evidence type="ECO:0000256" key="8">
    <source>
        <dbReference type="ARBA" id="ARBA00022737"/>
    </source>
</evidence>
<evidence type="ECO:0000313" key="16">
    <source>
        <dbReference type="EMBL" id="MDL2078214.1"/>
    </source>
</evidence>
<keyword evidence="7" id="KW-0479">Metal-binding</keyword>
<keyword evidence="17" id="KW-1185">Reference proteome</keyword>
<feature type="transmembrane region" description="Helical" evidence="13">
    <location>
        <begin position="95"/>
        <end position="114"/>
    </location>
</feature>
<evidence type="ECO:0000256" key="13">
    <source>
        <dbReference type="SAM" id="Phobius"/>
    </source>
</evidence>
<evidence type="ECO:0000256" key="11">
    <source>
        <dbReference type="ARBA" id="ARBA00049340"/>
    </source>
</evidence>
<sequence length="907" mass="94802">MTTDLSPATASGPAPKPPGRSPRALWHLGVNAIVFAWLGLFAAIATAHHFLPHASWLLVHTLLLGAVTNAVVIWSGHFAASVLRLPEANRGTPAALRLVCLNLGAVGVIGGMFFERWYAVLLGGCLVAAAVTAHAVWLVRLLRRALPGRFSMTVRYYVAASALLPVGAALGVLMARGDLPGDLSDRLLIAHEMINLLGWVGLTVAGTLITLWPTMLRTRVADGAERAGRAALPVLLTGLAAAVAAALLAPPPLAAPGVAGYAAGLVVAGRPWLREARVKAPRSFAAWSVAAGCVWLAGSLTALAGILLTTTSWPTVSERVSLLTAPLAAGWIAQVLLGALSFLVPVVLGGGPAAVRAATAGLERAWPARLAVTNAALLLCVLPVPSMVRVVCSVLLLGMLLFFLALLVLTVVRGVRRRRGTAPAPAEEVPAAPRHRVLGGVALGLAVVVLAVAGGGAADVRSLPVVGRSAATSADGGREVTPTGRTTEVDVTIRGMRFSPASVDVPAGDRLVIRLHNTGTDTHDLVLETGARTERLSPGKRDTLDVGVVGRDLSGWCSVVGHRQMGMVFAVRVTGAEQPSSAAADHDGTDHDGTDHDGTAHDGTAHDQATGTGASAAKVFDPMAEPPEGFTARDAQLPPATGTLHKRTFTVKETKAEVAPGVRQTLWTFDGTAPGPVLHGRVGDTFEITLVNDGSIGHSVDFHAGALAPDRPMRTIQPGQSLTYRFKATRSGVWMYHCSTMPMSLHIANGMFGAVVIDPPNLPEVDREYLLVQSEFYLGGQNGTADADKVNAKRHDMVAFNGYANQYDHDPLTARTGERVRIWVLAAGPNVSSAFHVVGGQFDTVFREGAYDLRPGGAERGGAQVLDLAPASGGFVELTFPEAGTYPFVTHAMTDAERGAHGVIRVR</sequence>
<feature type="transmembrane region" description="Helical" evidence="13">
    <location>
        <begin position="196"/>
        <end position="215"/>
    </location>
</feature>
<dbReference type="Pfam" id="PF07732">
    <property type="entry name" value="Cu-oxidase_3"/>
    <property type="match status" value="1"/>
</dbReference>
<evidence type="ECO:0000313" key="17">
    <source>
        <dbReference type="Proteomes" id="UP001241926"/>
    </source>
</evidence>
<evidence type="ECO:0000256" key="5">
    <source>
        <dbReference type="ARBA" id="ARBA00011882"/>
    </source>
</evidence>
<keyword evidence="8" id="KW-0677">Repeat</keyword>
<comment type="cofactor">
    <cofactor evidence="1">
        <name>Cu(+)</name>
        <dbReference type="ChEBI" id="CHEBI:49552"/>
    </cofactor>
</comment>
<dbReference type="PANTHER" id="PTHR11709:SF394">
    <property type="entry name" value="FI03373P-RELATED"/>
    <property type="match status" value="1"/>
</dbReference>
<feature type="domain" description="EfeO-type cupredoxin-like" evidence="15">
    <location>
        <begin position="485"/>
        <end position="546"/>
    </location>
</feature>
<comment type="cofactor">
    <cofactor evidence="2">
        <name>Cu(2+)</name>
        <dbReference type="ChEBI" id="CHEBI:29036"/>
    </cofactor>
</comment>
<feature type="domain" description="Plastocyanin-like" evidence="14">
    <location>
        <begin position="651"/>
        <end position="761"/>
    </location>
</feature>
<dbReference type="EC" id="1.7.2.1" evidence="5"/>
<feature type="transmembrane region" description="Helical" evidence="13">
    <location>
        <begin position="437"/>
        <end position="458"/>
    </location>
</feature>
<comment type="subunit">
    <text evidence="4">Homotrimer.</text>
</comment>
<evidence type="ECO:0000256" key="12">
    <source>
        <dbReference type="SAM" id="MobiDB-lite"/>
    </source>
</evidence>